<protein>
    <submittedName>
        <fullName evidence="1">Uncharacterized protein</fullName>
    </submittedName>
</protein>
<dbReference type="EMBL" id="JANTOO010000014">
    <property type="protein sequence ID" value="MCS1397559.1"/>
    <property type="molecule type" value="Genomic_DNA"/>
</dbReference>
<comment type="caution">
    <text evidence="1">The sequence shown here is derived from an EMBL/GenBank/DDBJ whole genome shotgun (WGS) entry which is preliminary data.</text>
</comment>
<sequence>MSFEEFKSTIVNSRPQNWLYDDEFGKYIYLNDISISITADRREESFNEEFYESWVTNYSDKKATKQIFFLNYNGDMIEPFFTASVDGGRSYIPFPDRKDMTITSEQYSIGKIVNILLNEIGFNFDSYLSEAGITVK</sequence>
<evidence type="ECO:0000313" key="1">
    <source>
        <dbReference type="EMBL" id="MCS1397559.1"/>
    </source>
</evidence>
<accession>A0ABT2DU34</accession>
<dbReference type="RefSeq" id="WP_012295349.1">
    <property type="nucleotide sequence ID" value="NZ_JANTOO010000014.1"/>
</dbReference>
<evidence type="ECO:0000313" key="2">
    <source>
        <dbReference type="Proteomes" id="UP001525021"/>
    </source>
</evidence>
<dbReference type="Proteomes" id="UP001525021">
    <property type="component" value="Unassembled WGS sequence"/>
</dbReference>
<reference evidence="1 2" key="1">
    <citation type="submission" date="2022-08" db="EMBL/GenBank/DDBJ databases">
        <title>Lysinibacillus sequencing.</title>
        <authorList>
            <person name="Dunlap C."/>
        </authorList>
    </citation>
    <scope>NUCLEOTIDE SEQUENCE [LARGE SCALE GENOMIC DNA]</scope>
    <source>
        <strain evidence="1 2">PB211</strain>
    </source>
</reference>
<keyword evidence="2" id="KW-1185">Reference proteome</keyword>
<organism evidence="1 2">
    <name type="scientific">Lysinibacillus pinottii</name>
    <dbReference type="NCBI Taxonomy" id="2973932"/>
    <lineage>
        <taxon>Bacteria</taxon>
        <taxon>Bacillati</taxon>
        <taxon>Bacillota</taxon>
        <taxon>Bacilli</taxon>
        <taxon>Bacillales</taxon>
        <taxon>Bacillaceae</taxon>
        <taxon>Lysinibacillus</taxon>
    </lineage>
</organism>
<proteinExistence type="predicted"/>
<name>A0ABT2DU34_9BACI</name>
<gene>
    <name evidence="1" type="ORF">NXZ79_16120</name>
</gene>